<name>A0A8E2AHE8_9APHY</name>
<protein>
    <submittedName>
        <fullName evidence="1">Uncharacterized protein</fullName>
    </submittedName>
</protein>
<dbReference type="AlphaFoldDB" id="A0A8E2AHE8"/>
<feature type="non-terminal residue" evidence="1">
    <location>
        <position position="82"/>
    </location>
</feature>
<evidence type="ECO:0000313" key="1">
    <source>
        <dbReference type="EMBL" id="OCH84526.1"/>
    </source>
</evidence>
<dbReference type="Proteomes" id="UP000250043">
    <property type="component" value="Unassembled WGS sequence"/>
</dbReference>
<sequence>DQLAKKWTACVYVFFKPVLTIFEDDNGRYAHVFKCTNKEYGKTIRCYFDMKDFFSTSNLCKHILACWGENALEAANKQANAS</sequence>
<keyword evidence="2" id="KW-1185">Reference proteome</keyword>
<accession>A0A8E2AHE8</accession>
<dbReference type="OrthoDB" id="2792843at2759"/>
<evidence type="ECO:0000313" key="2">
    <source>
        <dbReference type="Proteomes" id="UP000250043"/>
    </source>
</evidence>
<dbReference type="EMBL" id="KV722663">
    <property type="protein sequence ID" value="OCH84526.1"/>
    <property type="molecule type" value="Genomic_DNA"/>
</dbReference>
<organism evidence="1 2">
    <name type="scientific">Obba rivulosa</name>
    <dbReference type="NCBI Taxonomy" id="1052685"/>
    <lineage>
        <taxon>Eukaryota</taxon>
        <taxon>Fungi</taxon>
        <taxon>Dikarya</taxon>
        <taxon>Basidiomycota</taxon>
        <taxon>Agaricomycotina</taxon>
        <taxon>Agaricomycetes</taxon>
        <taxon>Polyporales</taxon>
        <taxon>Gelatoporiaceae</taxon>
        <taxon>Obba</taxon>
    </lineage>
</organism>
<feature type="non-terminal residue" evidence="1">
    <location>
        <position position="1"/>
    </location>
</feature>
<proteinExistence type="predicted"/>
<reference evidence="1 2" key="1">
    <citation type="submission" date="2016-07" db="EMBL/GenBank/DDBJ databases">
        <title>Draft genome of the white-rot fungus Obba rivulosa 3A-2.</title>
        <authorList>
            <consortium name="DOE Joint Genome Institute"/>
            <person name="Miettinen O."/>
            <person name="Riley R."/>
            <person name="Acob R."/>
            <person name="Barry K."/>
            <person name="Cullen D."/>
            <person name="De Vries R."/>
            <person name="Hainaut M."/>
            <person name="Hatakka A."/>
            <person name="Henrissat B."/>
            <person name="Hilden K."/>
            <person name="Kuo R."/>
            <person name="Labutti K."/>
            <person name="Lipzen A."/>
            <person name="Makela M.R."/>
            <person name="Sandor L."/>
            <person name="Spatafora J.W."/>
            <person name="Grigoriev I.V."/>
            <person name="Hibbett D.S."/>
        </authorList>
    </citation>
    <scope>NUCLEOTIDE SEQUENCE [LARGE SCALE GENOMIC DNA]</scope>
    <source>
        <strain evidence="1 2">3A-2</strain>
    </source>
</reference>
<gene>
    <name evidence="1" type="ORF">OBBRIDRAFT_715153</name>
</gene>